<dbReference type="AlphaFoldDB" id="A0A4V6WS04"/>
<reference evidence="2 3" key="1">
    <citation type="submission" date="2019-04" db="EMBL/GenBank/DDBJ databases">
        <title>Genome sequence of Bacillus hwajinpoensis strain Y2.</title>
        <authorList>
            <person name="Fair J.L."/>
            <person name="Maclea K.S."/>
        </authorList>
    </citation>
    <scope>NUCLEOTIDE SEQUENCE [LARGE SCALE GENOMIC DNA]</scope>
    <source>
        <strain evidence="2 3">Y2</strain>
    </source>
</reference>
<dbReference type="InterPro" id="IPR000073">
    <property type="entry name" value="AB_hydrolase_1"/>
</dbReference>
<dbReference type="InterPro" id="IPR029058">
    <property type="entry name" value="AB_hydrolase_fold"/>
</dbReference>
<dbReference type="PRINTS" id="PR00412">
    <property type="entry name" value="EPOXHYDRLASE"/>
</dbReference>
<evidence type="ECO:0000313" key="3">
    <source>
        <dbReference type="Proteomes" id="UP000310541"/>
    </source>
</evidence>
<proteinExistence type="predicted"/>
<feature type="domain" description="AB hydrolase-1" evidence="1">
    <location>
        <begin position="22"/>
        <end position="125"/>
    </location>
</feature>
<dbReference type="SUPFAM" id="SSF53474">
    <property type="entry name" value="alpha/beta-Hydrolases"/>
    <property type="match status" value="1"/>
</dbReference>
<dbReference type="Gene3D" id="3.40.50.1820">
    <property type="entry name" value="alpha/beta hydrolase"/>
    <property type="match status" value="1"/>
</dbReference>
<dbReference type="EMBL" id="SWFM01000002">
    <property type="protein sequence ID" value="TKD70828.1"/>
    <property type="molecule type" value="Genomic_DNA"/>
</dbReference>
<dbReference type="Proteomes" id="UP000310541">
    <property type="component" value="Unassembled WGS sequence"/>
</dbReference>
<dbReference type="PANTHER" id="PTHR43798">
    <property type="entry name" value="MONOACYLGLYCEROL LIPASE"/>
    <property type="match status" value="1"/>
</dbReference>
<evidence type="ECO:0000313" key="2">
    <source>
        <dbReference type="EMBL" id="TKD70828.1"/>
    </source>
</evidence>
<dbReference type="PRINTS" id="PR00111">
    <property type="entry name" value="ABHYDROLASE"/>
</dbReference>
<protein>
    <submittedName>
        <fullName evidence="2">Alpha/beta fold hydrolase</fullName>
    </submittedName>
</protein>
<dbReference type="InterPro" id="IPR000639">
    <property type="entry name" value="Epox_hydrolase-like"/>
</dbReference>
<dbReference type="PANTHER" id="PTHR43798:SF33">
    <property type="entry name" value="HYDROLASE, PUTATIVE (AFU_ORTHOLOGUE AFUA_2G14860)-RELATED"/>
    <property type="match status" value="1"/>
</dbReference>
<dbReference type="Pfam" id="PF00561">
    <property type="entry name" value="Abhydrolase_1"/>
    <property type="match status" value="1"/>
</dbReference>
<dbReference type="GO" id="GO:0047372">
    <property type="term" value="F:monoacylglycerol lipase activity"/>
    <property type="evidence" value="ECO:0007669"/>
    <property type="project" value="TreeGrafter"/>
</dbReference>
<dbReference type="InterPro" id="IPR050266">
    <property type="entry name" value="AB_hydrolase_sf"/>
</dbReference>
<dbReference type="RefSeq" id="WP_136946902.1">
    <property type="nucleotide sequence ID" value="NZ_SWFM01000002.1"/>
</dbReference>
<evidence type="ECO:0000259" key="1">
    <source>
        <dbReference type="Pfam" id="PF00561"/>
    </source>
</evidence>
<dbReference type="GO" id="GO:0046464">
    <property type="term" value="P:acylglycerol catabolic process"/>
    <property type="evidence" value="ECO:0007669"/>
    <property type="project" value="TreeGrafter"/>
</dbReference>
<organism evidence="2 3">
    <name type="scientific">Guptibacillus hwajinpoensis</name>
    <dbReference type="NCBI Taxonomy" id="208199"/>
    <lineage>
        <taxon>Bacteria</taxon>
        <taxon>Bacillati</taxon>
        <taxon>Bacillota</taxon>
        <taxon>Bacilli</taxon>
        <taxon>Bacillales</taxon>
        <taxon>Guptibacillaceae</taxon>
        <taxon>Guptibacillus</taxon>
    </lineage>
</organism>
<dbReference type="GO" id="GO:0016020">
    <property type="term" value="C:membrane"/>
    <property type="evidence" value="ECO:0007669"/>
    <property type="project" value="TreeGrafter"/>
</dbReference>
<name>A0A4V6WS04_9BACL</name>
<comment type="caution">
    <text evidence="2">The sequence shown here is derived from an EMBL/GenBank/DDBJ whole genome shotgun (WGS) entry which is preliminary data.</text>
</comment>
<gene>
    <name evidence="2" type="ORF">FBF83_09450</name>
</gene>
<dbReference type="OrthoDB" id="9805423at2"/>
<sequence>MPFIDVNDTPLYYEDYGPKDAPVMVFSHSLFFTSYMFHNQVAHFSKNYRVICYDHRGQGRSGRSFLENLDMDTLTDDAAALIEELGIKKCHFIGNSMGGFIALRLAARRPDLLSSCVVLGSSGEAEYKKAEFQPLVSQLQSHGAEGVVDTLMYIMFGDASLDDPVFEKERNYWYDYMKKLEPSIGDAAHQVIHRTSILEELDGVKIPVLAVAGEQDHAYSIQLSENIAKKVENGRCEVLGRAGHSISLEKPVEVNKLLERHFARMKAREIKR</sequence>
<keyword evidence="2" id="KW-0378">Hydrolase</keyword>
<accession>A0A4V6WS04</accession>